<dbReference type="Pfam" id="PF00353">
    <property type="entry name" value="HemolysinCabind"/>
    <property type="match status" value="4"/>
</dbReference>
<comment type="caution">
    <text evidence="3">The sequence shown here is derived from an EMBL/GenBank/DDBJ whole genome shotgun (WGS) entry which is preliminary data.</text>
</comment>
<reference evidence="3 4" key="1">
    <citation type="journal article" date="2018" name="FEMS Microbiol. Ecol.">
        <title>Co-invading symbiotic mutualists of Medicago polymorpha retain high ancestral diversity and contain diverse accessory genomes.</title>
        <authorList>
            <person name="Porter S.S."/>
            <person name="Faber-Hammond J.J."/>
            <person name="Friesen M.L."/>
        </authorList>
    </citation>
    <scope>NUCLEOTIDE SEQUENCE [LARGE SCALE GENOMIC DNA]</scope>
    <source>
        <strain evidence="3 4">Str16</strain>
    </source>
</reference>
<dbReference type="InterPro" id="IPR018511">
    <property type="entry name" value="Hemolysin-typ_Ca-bd_CS"/>
</dbReference>
<dbReference type="InterPro" id="IPR001343">
    <property type="entry name" value="Hemolysn_Ca-bd"/>
</dbReference>
<comment type="subcellular location">
    <subcellularLocation>
        <location evidence="1">Secreted</location>
    </subcellularLocation>
</comment>
<accession>A0ABX4TVR3</accession>
<dbReference type="RefSeq" id="WP_101778286.1">
    <property type="nucleotide sequence ID" value="NZ_NBUC01000009.1"/>
</dbReference>
<dbReference type="PRINTS" id="PR00313">
    <property type="entry name" value="CABNDNGRPT"/>
</dbReference>
<evidence type="ECO:0000256" key="2">
    <source>
        <dbReference type="ARBA" id="ARBA00022525"/>
    </source>
</evidence>
<dbReference type="Gene3D" id="2.150.10.10">
    <property type="entry name" value="Serralysin-like metalloprotease, C-terminal"/>
    <property type="match status" value="2"/>
</dbReference>
<evidence type="ECO:0000313" key="4">
    <source>
        <dbReference type="Proteomes" id="UP001190825"/>
    </source>
</evidence>
<gene>
    <name evidence="3" type="ORF">BMJ33_01150</name>
</gene>
<dbReference type="InterPro" id="IPR050557">
    <property type="entry name" value="RTX_toxin/Mannuronan_C5-epim"/>
</dbReference>
<dbReference type="SUPFAM" id="SSF51120">
    <property type="entry name" value="beta-Roll"/>
    <property type="match status" value="3"/>
</dbReference>
<protein>
    <submittedName>
        <fullName evidence="3">Calcium-binding protein</fullName>
    </submittedName>
</protein>
<dbReference type="PROSITE" id="PS00330">
    <property type="entry name" value="HEMOLYSIN_CALCIUM"/>
    <property type="match status" value="1"/>
</dbReference>
<dbReference type="Proteomes" id="UP001190825">
    <property type="component" value="Unassembled WGS sequence"/>
</dbReference>
<evidence type="ECO:0000313" key="3">
    <source>
        <dbReference type="EMBL" id="PLU09358.1"/>
    </source>
</evidence>
<evidence type="ECO:0000256" key="1">
    <source>
        <dbReference type="ARBA" id="ARBA00004613"/>
    </source>
</evidence>
<proteinExistence type="predicted"/>
<keyword evidence="2" id="KW-0964">Secreted</keyword>
<dbReference type="PANTHER" id="PTHR38340:SF1">
    <property type="entry name" value="S-LAYER PROTEIN"/>
    <property type="match status" value="1"/>
</dbReference>
<dbReference type="InterPro" id="IPR011049">
    <property type="entry name" value="Serralysin-like_metalloprot_C"/>
</dbReference>
<dbReference type="PANTHER" id="PTHR38340">
    <property type="entry name" value="S-LAYER PROTEIN"/>
    <property type="match status" value="1"/>
</dbReference>
<name>A0ABX4TVR3_9HYPH</name>
<keyword evidence="4" id="KW-1185">Reference proteome</keyword>
<dbReference type="EMBL" id="NBUC01000009">
    <property type="protein sequence ID" value="PLU09358.1"/>
    <property type="molecule type" value="Genomic_DNA"/>
</dbReference>
<sequence length="534" mass="54706">MATIAYHFPGGLYPSQYNPPLSGVSVNPTFGELVDMSEASRSTTTSTEVLYRLDNGLKLKLVGAGFSFDSGGDAVGGTITSIQVLLNNGTTLVQTVSSLSLSLEIFQDAAAAFDSAKFENWLMSGADTINGSAGADDISGHLGNDVLNGNGGDDTIAGGEGDDTYDGGTGFDSLSFQDAYAAASAIRGISLNATNGVVIDQFGFSETFQNFEEYRGTQFADRMIGSSVDEAFMGLGGRDTIDGGAGVDTVRYDRDFQRGATKGVSINLTTGVAIDSFGSQDSLTSIENVRGTGFKDTITGNSVSNFLRGFAGTDILNGGAANDVMRGGLGDDTYYVDNTGDIVDESSDSGAGLDIVRSGISLSLANTAAVKGNVEYLVLLGTGAINGSGNALNNAMSGNGATNTLNGAAGNDMLDGSLGNDTLIGSAGLDTFYFSTALNASSNVDTIVDFVVADDRIRLEDGIFTAVVGTGALTAAQFATNSTGLAEDADDRIIYESDTGQLLYDSDGNGSGGSVHFATVGTNLAITAADFYIT</sequence>
<organism evidence="3 4">
    <name type="scientific">Sinorhizobium medicae</name>
    <dbReference type="NCBI Taxonomy" id="110321"/>
    <lineage>
        <taxon>Bacteria</taxon>
        <taxon>Pseudomonadati</taxon>
        <taxon>Pseudomonadota</taxon>
        <taxon>Alphaproteobacteria</taxon>
        <taxon>Hyphomicrobiales</taxon>
        <taxon>Rhizobiaceae</taxon>
        <taxon>Sinorhizobium/Ensifer group</taxon>
        <taxon>Sinorhizobium</taxon>
    </lineage>
</organism>